<dbReference type="Gene3D" id="1.10.10.10">
    <property type="entry name" value="Winged helix-like DNA-binding domain superfamily/Winged helix DNA-binding domain"/>
    <property type="match status" value="1"/>
</dbReference>
<dbReference type="GO" id="GO:0003700">
    <property type="term" value="F:DNA-binding transcription factor activity"/>
    <property type="evidence" value="ECO:0007669"/>
    <property type="project" value="InterPro"/>
</dbReference>
<evidence type="ECO:0000313" key="7">
    <source>
        <dbReference type="Proteomes" id="UP000065641"/>
    </source>
</evidence>
<keyword evidence="4" id="KW-0804">Transcription</keyword>
<dbReference type="STRING" id="1249552.PS2015_2627"/>
<dbReference type="InterPro" id="IPR036390">
    <property type="entry name" value="WH_DNA-bd_sf"/>
</dbReference>
<keyword evidence="2" id="KW-0805">Transcription regulation</keyword>
<dbReference type="InterPro" id="IPR005119">
    <property type="entry name" value="LysR_subst-bd"/>
</dbReference>
<gene>
    <name evidence="6" type="ORF">PS2015_2627</name>
</gene>
<dbReference type="PROSITE" id="PS50931">
    <property type="entry name" value="HTH_LYSR"/>
    <property type="match status" value="1"/>
</dbReference>
<dbReference type="RefSeq" id="WP_058022665.1">
    <property type="nucleotide sequence ID" value="NZ_CP013189.1"/>
</dbReference>
<dbReference type="PRINTS" id="PR00039">
    <property type="entry name" value="HTHLYSR"/>
</dbReference>
<dbReference type="AlphaFoldDB" id="A0A0S2KG16"/>
<evidence type="ECO:0000256" key="4">
    <source>
        <dbReference type="ARBA" id="ARBA00023163"/>
    </source>
</evidence>
<dbReference type="PANTHER" id="PTHR30126">
    <property type="entry name" value="HTH-TYPE TRANSCRIPTIONAL REGULATOR"/>
    <property type="match status" value="1"/>
</dbReference>
<accession>A0A0S2KG16</accession>
<dbReference type="GO" id="GO:0000976">
    <property type="term" value="F:transcription cis-regulatory region binding"/>
    <property type="evidence" value="ECO:0007669"/>
    <property type="project" value="TreeGrafter"/>
</dbReference>
<dbReference type="SUPFAM" id="SSF53850">
    <property type="entry name" value="Periplasmic binding protein-like II"/>
    <property type="match status" value="1"/>
</dbReference>
<dbReference type="CDD" id="cd08420">
    <property type="entry name" value="PBP2_CysL_like"/>
    <property type="match status" value="1"/>
</dbReference>
<dbReference type="InterPro" id="IPR000847">
    <property type="entry name" value="LysR_HTH_N"/>
</dbReference>
<sequence length="304" mass="34369">MHYTLRQIEVFLATAFHENVSQAADSLAMSQSAASSALKELEQRFGIQLFDRVGKRLQLNDFGKSLRPKAESLLSQAVEFENLLAMRGEIGHINVGATLTIGNYLAVPIMAEFMNRYPGSRVDLTVENTRSITQRVLNFELDIGLVEGELQNDNLDIIHWRDDELSLFCAPDHPLAGRPTLNDDDLAEAEWIIREAGSGTRQGFEHAMYGLMSGLNVRLELQHTEAIKRAVEAGLGIGCLSRITLQEAFRRGSLLPLYAPQRDWMRRFYFILHKQKYRTAGIRNWLTLCQEEGADHFSTYGPDQ</sequence>
<evidence type="ECO:0000313" key="6">
    <source>
        <dbReference type="EMBL" id="ALO47259.1"/>
    </source>
</evidence>
<dbReference type="Gene3D" id="3.40.190.290">
    <property type="match status" value="1"/>
</dbReference>
<dbReference type="SUPFAM" id="SSF46785">
    <property type="entry name" value="Winged helix' DNA-binding domain"/>
    <property type="match status" value="1"/>
</dbReference>
<evidence type="ECO:0000256" key="2">
    <source>
        <dbReference type="ARBA" id="ARBA00023015"/>
    </source>
</evidence>
<dbReference type="EMBL" id="CP013189">
    <property type="protein sequence ID" value="ALO47259.1"/>
    <property type="molecule type" value="Genomic_DNA"/>
</dbReference>
<dbReference type="Pfam" id="PF00126">
    <property type="entry name" value="HTH_1"/>
    <property type="match status" value="1"/>
</dbReference>
<comment type="similarity">
    <text evidence="1">Belongs to the LysR transcriptional regulatory family.</text>
</comment>
<evidence type="ECO:0000256" key="3">
    <source>
        <dbReference type="ARBA" id="ARBA00023125"/>
    </source>
</evidence>
<keyword evidence="3" id="KW-0238">DNA-binding</keyword>
<feature type="domain" description="HTH lysR-type" evidence="5">
    <location>
        <begin position="1"/>
        <end position="60"/>
    </location>
</feature>
<dbReference type="InterPro" id="IPR036388">
    <property type="entry name" value="WH-like_DNA-bd_sf"/>
</dbReference>
<reference evidence="6 7" key="1">
    <citation type="submission" date="2015-11" db="EMBL/GenBank/DDBJ databases">
        <authorList>
            <person name="Zhang Y."/>
            <person name="Guo Z."/>
        </authorList>
    </citation>
    <scope>NUCLEOTIDE SEQUENCE [LARGE SCALE GENOMIC DNA]</scope>
    <source>
        <strain evidence="6 7">KCTC 32221</strain>
    </source>
</reference>
<name>A0A0S2KG16_9GAMM</name>
<organism evidence="6 7">
    <name type="scientific">Pseudohongiella spirulinae</name>
    <dbReference type="NCBI Taxonomy" id="1249552"/>
    <lineage>
        <taxon>Bacteria</taxon>
        <taxon>Pseudomonadati</taxon>
        <taxon>Pseudomonadota</taxon>
        <taxon>Gammaproteobacteria</taxon>
        <taxon>Pseudomonadales</taxon>
        <taxon>Pseudohongiellaceae</taxon>
        <taxon>Pseudohongiella</taxon>
    </lineage>
</organism>
<dbReference type="OrthoDB" id="9808620at2"/>
<dbReference type="PATRIC" id="fig|1249552.3.peg.2646"/>
<protein>
    <submittedName>
        <fullName evidence="6">Transcriptional regulator, LysR family</fullName>
    </submittedName>
</protein>
<evidence type="ECO:0000256" key="1">
    <source>
        <dbReference type="ARBA" id="ARBA00009437"/>
    </source>
</evidence>
<dbReference type="Proteomes" id="UP000065641">
    <property type="component" value="Chromosome"/>
</dbReference>
<evidence type="ECO:0000259" key="5">
    <source>
        <dbReference type="PROSITE" id="PS50931"/>
    </source>
</evidence>
<keyword evidence="7" id="KW-1185">Reference proteome</keyword>
<dbReference type="Pfam" id="PF03466">
    <property type="entry name" value="LysR_substrate"/>
    <property type="match status" value="1"/>
</dbReference>
<proteinExistence type="inferred from homology"/>
<dbReference type="KEGG" id="pspi:PS2015_2627"/>
<dbReference type="PANTHER" id="PTHR30126:SF94">
    <property type="entry name" value="LYSR FAMILY TRANSCRIPTIONAL REGULATOR"/>
    <property type="match status" value="1"/>
</dbReference>